<dbReference type="PROSITE" id="PS51085">
    <property type="entry name" value="2FE2S_FER_2"/>
    <property type="match status" value="1"/>
</dbReference>
<dbReference type="GO" id="GO:0016491">
    <property type="term" value="F:oxidoreductase activity"/>
    <property type="evidence" value="ECO:0007669"/>
    <property type="project" value="UniProtKB-KW"/>
</dbReference>
<dbReference type="InterPro" id="IPR017927">
    <property type="entry name" value="FAD-bd_FR_type"/>
</dbReference>
<dbReference type="InterPro" id="IPR001709">
    <property type="entry name" value="Flavoprot_Pyr_Nucl_cyt_Rdtase"/>
</dbReference>
<dbReference type="Proteomes" id="UP000185478">
    <property type="component" value="Chromosome"/>
</dbReference>
<dbReference type="Gene3D" id="2.40.30.10">
    <property type="entry name" value="Translation factors"/>
    <property type="match status" value="1"/>
</dbReference>
<evidence type="ECO:0000313" key="12">
    <source>
        <dbReference type="Proteomes" id="UP000185478"/>
    </source>
</evidence>
<dbReference type="PROSITE" id="PS51384">
    <property type="entry name" value="FAD_FR"/>
    <property type="match status" value="1"/>
</dbReference>
<evidence type="ECO:0000256" key="3">
    <source>
        <dbReference type="ARBA" id="ARBA00022714"/>
    </source>
</evidence>
<dbReference type="Pfam" id="PF00175">
    <property type="entry name" value="NAD_binding_1"/>
    <property type="match status" value="1"/>
</dbReference>
<evidence type="ECO:0000256" key="7">
    <source>
        <dbReference type="ARBA" id="ARBA00023004"/>
    </source>
</evidence>
<dbReference type="InterPro" id="IPR001433">
    <property type="entry name" value="OxRdtase_FAD/NAD-bd"/>
</dbReference>
<dbReference type="SUPFAM" id="SSF52343">
    <property type="entry name" value="Ferredoxin reductase-like, C-terminal NADP-linked domain"/>
    <property type="match status" value="1"/>
</dbReference>
<dbReference type="GO" id="GO:0051537">
    <property type="term" value="F:2 iron, 2 sulfur cluster binding"/>
    <property type="evidence" value="ECO:0007669"/>
    <property type="project" value="UniProtKB-KW"/>
</dbReference>
<reference evidence="11 12" key="1">
    <citation type="submission" date="2014-08" db="EMBL/GenBank/DDBJ databases">
        <title>Complete genome sequence of Corynebacterium aquilae S-613T(T) (=DSM 44791(T)), isolated from the choana of a healthy golden eagle.</title>
        <authorList>
            <person name="Ruckert C."/>
            <person name="Albersmeier A."/>
            <person name="Winkler A."/>
            <person name="Kalinowski J."/>
        </authorList>
    </citation>
    <scope>NUCLEOTIDE SEQUENCE [LARGE SCALE GENOMIC DNA]</scope>
    <source>
        <strain evidence="11 12">S-613</strain>
    </source>
</reference>
<dbReference type="InterPro" id="IPR036010">
    <property type="entry name" value="2Fe-2S_ferredoxin-like_sf"/>
</dbReference>
<proteinExistence type="predicted"/>
<keyword evidence="2" id="KW-0285">Flavoprotein</keyword>
<name>A0A1L7CE99_9CORY</name>
<evidence type="ECO:0000259" key="10">
    <source>
        <dbReference type="PROSITE" id="PS51384"/>
    </source>
</evidence>
<dbReference type="CDD" id="cd00207">
    <property type="entry name" value="fer2"/>
    <property type="match status" value="1"/>
</dbReference>
<dbReference type="AlphaFoldDB" id="A0A1L7CE99"/>
<evidence type="ECO:0000256" key="8">
    <source>
        <dbReference type="ARBA" id="ARBA00023014"/>
    </source>
</evidence>
<evidence type="ECO:0000313" key="11">
    <source>
        <dbReference type="EMBL" id="APT84200.1"/>
    </source>
</evidence>
<protein>
    <submittedName>
        <fullName evidence="11">Stearoyl-CoA 9-desaturase</fullName>
    </submittedName>
</protein>
<keyword evidence="6" id="KW-0560">Oxidoreductase</keyword>
<evidence type="ECO:0000256" key="1">
    <source>
        <dbReference type="ARBA" id="ARBA00001974"/>
    </source>
</evidence>
<organism evidence="11 12">
    <name type="scientific">Corynebacterium aquilae DSM 44791</name>
    <dbReference type="NCBI Taxonomy" id="1431546"/>
    <lineage>
        <taxon>Bacteria</taxon>
        <taxon>Bacillati</taxon>
        <taxon>Actinomycetota</taxon>
        <taxon>Actinomycetes</taxon>
        <taxon>Mycobacteriales</taxon>
        <taxon>Corynebacteriaceae</taxon>
        <taxon>Corynebacterium</taxon>
    </lineage>
</organism>
<dbReference type="Gene3D" id="3.10.20.30">
    <property type="match status" value="1"/>
</dbReference>
<sequence>MARPKLSGIRTVLRRFTTPLLPDDYTQLVNPLWSARELRGQIVHVTRATEDTVTLIIKPGWGVPVEFHAGQYIGIGVPINGRYTWRSYSLTCAPKPTSRTLEVTVRAVEKGKLSNHLVGTATPGMTVRLAAPAGDFHLPHPLPDKLLFITAGTGITPVISMLRSIEEHLGTTATDAVLVHSVRHREDLLFADDLRRMSSRGLTVHLRVTSEDGRVTLEQAEAMVPDYAQRDIYACGPSDMLNTLEQWAKDRGVDLHTERFTLDRASDATGGNITFGTRGSVAADGATTILEAGESAGVQLPFGCRMGICQTCVRELTDGYVTDLRTSEVKGPGERIRTCVCVANGDVDIDV</sequence>
<keyword evidence="3" id="KW-0001">2Fe-2S</keyword>
<evidence type="ECO:0000256" key="4">
    <source>
        <dbReference type="ARBA" id="ARBA00022723"/>
    </source>
</evidence>
<evidence type="ECO:0000256" key="6">
    <source>
        <dbReference type="ARBA" id="ARBA00023002"/>
    </source>
</evidence>
<dbReference type="PANTHER" id="PTHR47354:SF6">
    <property type="entry name" value="NADH OXIDOREDUCTASE HCR"/>
    <property type="match status" value="1"/>
</dbReference>
<dbReference type="STRING" id="1431546.CAQU_02940"/>
<feature type="domain" description="FAD-binding FR-type" evidence="10">
    <location>
        <begin position="35"/>
        <end position="139"/>
    </location>
</feature>
<dbReference type="CDD" id="cd06216">
    <property type="entry name" value="FNR_iron_sulfur_binding_2"/>
    <property type="match status" value="1"/>
</dbReference>
<feature type="domain" description="2Fe-2S ferredoxin-type" evidence="9">
    <location>
        <begin position="271"/>
        <end position="351"/>
    </location>
</feature>
<dbReference type="Gene3D" id="3.40.50.80">
    <property type="entry name" value="Nucleotide-binding domain of ferredoxin-NADP reductase (FNR) module"/>
    <property type="match status" value="1"/>
</dbReference>
<dbReference type="InterPro" id="IPR008333">
    <property type="entry name" value="Cbr1-like_FAD-bd_dom"/>
</dbReference>
<keyword evidence="12" id="KW-1185">Reference proteome</keyword>
<dbReference type="GO" id="GO:0046872">
    <property type="term" value="F:metal ion binding"/>
    <property type="evidence" value="ECO:0007669"/>
    <property type="project" value="UniProtKB-KW"/>
</dbReference>
<dbReference type="SUPFAM" id="SSF63380">
    <property type="entry name" value="Riboflavin synthase domain-like"/>
    <property type="match status" value="1"/>
</dbReference>
<dbReference type="InterPro" id="IPR012675">
    <property type="entry name" value="Beta-grasp_dom_sf"/>
</dbReference>
<comment type="cofactor">
    <cofactor evidence="1">
        <name>FAD</name>
        <dbReference type="ChEBI" id="CHEBI:57692"/>
    </cofactor>
</comment>
<dbReference type="KEGG" id="caqu:CAQU_02940"/>
<dbReference type="InterPro" id="IPR050415">
    <property type="entry name" value="MRET"/>
</dbReference>
<dbReference type="InterPro" id="IPR039261">
    <property type="entry name" value="FNR_nucleotide-bd"/>
</dbReference>
<evidence type="ECO:0000259" key="9">
    <source>
        <dbReference type="PROSITE" id="PS51085"/>
    </source>
</evidence>
<dbReference type="SUPFAM" id="SSF54292">
    <property type="entry name" value="2Fe-2S ferredoxin-like"/>
    <property type="match status" value="1"/>
</dbReference>
<evidence type="ECO:0000256" key="5">
    <source>
        <dbReference type="ARBA" id="ARBA00022827"/>
    </source>
</evidence>
<keyword evidence="5" id="KW-0274">FAD</keyword>
<dbReference type="PRINTS" id="PR00410">
    <property type="entry name" value="PHEHYDRXLASE"/>
</dbReference>
<gene>
    <name evidence="11" type="ORF">CAQU_02940</name>
</gene>
<keyword evidence="7" id="KW-0408">Iron</keyword>
<dbReference type="EMBL" id="CP009245">
    <property type="protein sequence ID" value="APT84200.1"/>
    <property type="molecule type" value="Genomic_DNA"/>
</dbReference>
<dbReference type="RefSeq" id="WP_075725049.1">
    <property type="nucleotide sequence ID" value="NZ_CP009245.1"/>
</dbReference>
<evidence type="ECO:0000256" key="2">
    <source>
        <dbReference type="ARBA" id="ARBA00022630"/>
    </source>
</evidence>
<dbReference type="Pfam" id="PF00111">
    <property type="entry name" value="Fer2"/>
    <property type="match status" value="1"/>
</dbReference>
<dbReference type="Pfam" id="PF00970">
    <property type="entry name" value="FAD_binding_6"/>
    <property type="match status" value="1"/>
</dbReference>
<keyword evidence="8" id="KW-0411">Iron-sulfur</keyword>
<accession>A0A1L7CE99</accession>
<dbReference type="PANTHER" id="PTHR47354">
    <property type="entry name" value="NADH OXIDOREDUCTASE HCR"/>
    <property type="match status" value="1"/>
</dbReference>
<keyword evidence="4" id="KW-0479">Metal-binding</keyword>
<dbReference type="PRINTS" id="PR00371">
    <property type="entry name" value="FPNCR"/>
</dbReference>
<dbReference type="InterPro" id="IPR017938">
    <property type="entry name" value="Riboflavin_synthase-like_b-brl"/>
</dbReference>
<dbReference type="InterPro" id="IPR001041">
    <property type="entry name" value="2Fe-2S_ferredoxin-type"/>
</dbReference>